<evidence type="ECO:0000256" key="4">
    <source>
        <dbReference type="ARBA" id="ARBA00022519"/>
    </source>
</evidence>
<dbReference type="InterPro" id="IPR000515">
    <property type="entry name" value="MetI-like"/>
</dbReference>
<dbReference type="EMBL" id="PQFZ01000012">
    <property type="protein sequence ID" value="POR49240.1"/>
    <property type="molecule type" value="Genomic_DNA"/>
</dbReference>
<feature type="transmembrane region" description="Helical" evidence="8">
    <location>
        <begin position="73"/>
        <end position="95"/>
    </location>
</feature>
<evidence type="ECO:0000256" key="2">
    <source>
        <dbReference type="ARBA" id="ARBA00022448"/>
    </source>
</evidence>
<comment type="subcellular location">
    <subcellularLocation>
        <location evidence="1">Cell inner membrane</location>
        <topology evidence="1">Multi-pass membrane protein</topology>
    </subcellularLocation>
    <subcellularLocation>
        <location evidence="8">Cell membrane</location>
        <topology evidence="8">Multi-pass membrane protein</topology>
    </subcellularLocation>
</comment>
<feature type="transmembrane region" description="Helical" evidence="8">
    <location>
        <begin position="107"/>
        <end position="129"/>
    </location>
</feature>
<dbReference type="PANTHER" id="PTHR43357">
    <property type="entry name" value="INNER MEMBRANE ABC TRANSPORTER PERMEASE PROTEIN YDCV"/>
    <property type="match status" value="1"/>
</dbReference>
<feature type="transmembrane region" description="Helical" evidence="8">
    <location>
        <begin position="238"/>
        <end position="257"/>
    </location>
</feature>
<name>A0A2S4M3H0_9HYPH</name>
<dbReference type="Gene3D" id="1.10.3720.10">
    <property type="entry name" value="MetI-like"/>
    <property type="match status" value="1"/>
</dbReference>
<feature type="domain" description="ABC transmembrane type-1" evidence="9">
    <location>
        <begin position="69"/>
        <end position="257"/>
    </location>
</feature>
<evidence type="ECO:0000313" key="10">
    <source>
        <dbReference type="EMBL" id="POR49240.1"/>
    </source>
</evidence>
<dbReference type="PANTHER" id="PTHR43357:SF4">
    <property type="entry name" value="INNER MEMBRANE ABC TRANSPORTER PERMEASE PROTEIN YDCV"/>
    <property type="match status" value="1"/>
</dbReference>
<protein>
    <submittedName>
        <fullName evidence="10">Putative spermidine/putrescine transport system permease protein</fullName>
    </submittedName>
</protein>
<keyword evidence="7 8" id="KW-0472">Membrane</keyword>
<sequence>MMGASDSDDRPGSAVTMAALAVIVFLQVPVIVVVLAAFSTTSYLTIPPQGLTLAWFGKVLSDPSYLSAIRMSLILACGSTAISLLLGVAAAYALFRKALPGSEAITSVLMAPLVLPAVVIGVALLQYYSLTGLRGSLFGLLMAHVVITVPYIVRSALASLSGLDLAVEEAARVLGANGVEAFRLVTLPLILPGLVAGALFAFITSLDNVPVTIFLISANQTTLPVLIFSSVEMGIDPSVAAVSTLLIAATGIILLIAERRFGFHRFV</sequence>
<dbReference type="RefSeq" id="WP_245928332.1">
    <property type="nucleotide sequence ID" value="NZ_PQFZ01000012.1"/>
</dbReference>
<evidence type="ECO:0000256" key="3">
    <source>
        <dbReference type="ARBA" id="ARBA00022475"/>
    </source>
</evidence>
<feature type="transmembrane region" description="Helical" evidence="8">
    <location>
        <begin position="12"/>
        <end position="38"/>
    </location>
</feature>
<dbReference type="GO" id="GO:0055085">
    <property type="term" value="P:transmembrane transport"/>
    <property type="evidence" value="ECO:0007669"/>
    <property type="project" value="InterPro"/>
</dbReference>
<keyword evidence="2 8" id="KW-0813">Transport</keyword>
<evidence type="ECO:0000313" key="11">
    <source>
        <dbReference type="Proteomes" id="UP000236919"/>
    </source>
</evidence>
<organism evidence="10 11">
    <name type="scientific">Bosea psychrotolerans</name>
    <dbReference type="NCBI Taxonomy" id="1871628"/>
    <lineage>
        <taxon>Bacteria</taxon>
        <taxon>Pseudomonadati</taxon>
        <taxon>Pseudomonadota</taxon>
        <taxon>Alphaproteobacteria</taxon>
        <taxon>Hyphomicrobiales</taxon>
        <taxon>Boseaceae</taxon>
        <taxon>Bosea</taxon>
    </lineage>
</organism>
<gene>
    <name evidence="10" type="ORF">CYD53_11263</name>
</gene>
<dbReference type="InterPro" id="IPR035906">
    <property type="entry name" value="MetI-like_sf"/>
</dbReference>
<feature type="transmembrane region" description="Helical" evidence="8">
    <location>
        <begin position="181"/>
        <end position="203"/>
    </location>
</feature>
<dbReference type="Proteomes" id="UP000236919">
    <property type="component" value="Unassembled WGS sequence"/>
</dbReference>
<evidence type="ECO:0000256" key="5">
    <source>
        <dbReference type="ARBA" id="ARBA00022692"/>
    </source>
</evidence>
<reference evidence="10 11" key="1">
    <citation type="submission" date="2018-01" db="EMBL/GenBank/DDBJ databases">
        <title>Genomic Encyclopedia of Type Strains, Phase III (KMG-III): the genomes of soil and plant-associated and newly described type strains.</title>
        <authorList>
            <person name="Whitman W."/>
        </authorList>
    </citation>
    <scope>NUCLEOTIDE SEQUENCE [LARGE SCALE GENOMIC DNA]</scope>
    <source>
        <strain evidence="10 11">1131</strain>
    </source>
</reference>
<dbReference type="CDD" id="cd06261">
    <property type="entry name" value="TM_PBP2"/>
    <property type="match status" value="1"/>
</dbReference>
<accession>A0A2S4M3H0</accession>
<comment type="caution">
    <text evidence="10">The sequence shown here is derived from an EMBL/GenBank/DDBJ whole genome shotgun (WGS) entry which is preliminary data.</text>
</comment>
<comment type="similarity">
    <text evidence="8">Belongs to the binding-protein-dependent transport system permease family.</text>
</comment>
<dbReference type="PROSITE" id="PS50928">
    <property type="entry name" value="ABC_TM1"/>
    <property type="match status" value="1"/>
</dbReference>
<evidence type="ECO:0000259" key="9">
    <source>
        <dbReference type="PROSITE" id="PS50928"/>
    </source>
</evidence>
<keyword evidence="3" id="KW-1003">Cell membrane</keyword>
<proteinExistence type="inferred from homology"/>
<dbReference type="GO" id="GO:0005886">
    <property type="term" value="C:plasma membrane"/>
    <property type="evidence" value="ECO:0007669"/>
    <property type="project" value="UniProtKB-SubCell"/>
</dbReference>
<evidence type="ECO:0000256" key="1">
    <source>
        <dbReference type="ARBA" id="ARBA00004429"/>
    </source>
</evidence>
<evidence type="ECO:0000256" key="8">
    <source>
        <dbReference type="RuleBase" id="RU363032"/>
    </source>
</evidence>
<feature type="transmembrane region" description="Helical" evidence="8">
    <location>
        <begin position="135"/>
        <end position="153"/>
    </location>
</feature>
<dbReference type="SUPFAM" id="SSF161098">
    <property type="entry name" value="MetI-like"/>
    <property type="match status" value="1"/>
</dbReference>
<keyword evidence="6 8" id="KW-1133">Transmembrane helix</keyword>
<keyword evidence="5 8" id="KW-0812">Transmembrane</keyword>
<evidence type="ECO:0000256" key="6">
    <source>
        <dbReference type="ARBA" id="ARBA00022989"/>
    </source>
</evidence>
<keyword evidence="11" id="KW-1185">Reference proteome</keyword>
<dbReference type="AlphaFoldDB" id="A0A2S4M3H0"/>
<keyword evidence="4" id="KW-0997">Cell inner membrane</keyword>
<evidence type="ECO:0000256" key="7">
    <source>
        <dbReference type="ARBA" id="ARBA00023136"/>
    </source>
</evidence>
<dbReference type="Pfam" id="PF00528">
    <property type="entry name" value="BPD_transp_1"/>
    <property type="match status" value="1"/>
</dbReference>